<feature type="domain" description="PAS" evidence="1">
    <location>
        <begin position="49"/>
        <end position="99"/>
    </location>
</feature>
<organism evidence="2 3">
    <name type="scientific">Bacteroides ovatus</name>
    <dbReference type="NCBI Taxonomy" id="28116"/>
    <lineage>
        <taxon>Bacteria</taxon>
        <taxon>Pseudomonadati</taxon>
        <taxon>Bacteroidota</taxon>
        <taxon>Bacteroidia</taxon>
        <taxon>Bacteroidales</taxon>
        <taxon>Bacteroidaceae</taxon>
        <taxon>Bacteroides</taxon>
    </lineage>
</organism>
<protein>
    <submittedName>
        <fullName evidence="2">PAS domain-containing protein</fullName>
    </submittedName>
</protein>
<dbReference type="InterPro" id="IPR000014">
    <property type="entry name" value="PAS"/>
</dbReference>
<sequence length="99" mass="11922">MREIKLTDITREELWAKQRLSFTDIDYAVWERNKSMLHQFSKMNRNCTFVVDVYKCRYAYASPNFVDLLGYDAHKIATLERQGDYLESRIHPDDREQLL</sequence>
<gene>
    <name evidence="2" type="ORF">F3B98_30640</name>
</gene>
<evidence type="ECO:0000259" key="1">
    <source>
        <dbReference type="PROSITE" id="PS50112"/>
    </source>
</evidence>
<dbReference type="EMBL" id="VWFO01000448">
    <property type="protein sequence ID" value="KAA4651583.1"/>
    <property type="molecule type" value="Genomic_DNA"/>
</dbReference>
<feature type="non-terminal residue" evidence="2">
    <location>
        <position position="99"/>
    </location>
</feature>
<evidence type="ECO:0000313" key="2">
    <source>
        <dbReference type="EMBL" id="KAA4651583.1"/>
    </source>
</evidence>
<dbReference type="Proteomes" id="UP000435985">
    <property type="component" value="Unassembled WGS sequence"/>
</dbReference>
<reference evidence="2 3" key="1">
    <citation type="journal article" date="2019" name="Nat. Med.">
        <title>A library of human gut bacterial isolates paired with longitudinal multiomics data enables mechanistic microbiome research.</title>
        <authorList>
            <person name="Poyet M."/>
            <person name="Groussin M."/>
            <person name="Gibbons S.M."/>
            <person name="Avila-Pacheco J."/>
            <person name="Jiang X."/>
            <person name="Kearney S.M."/>
            <person name="Perrotta A.R."/>
            <person name="Berdy B."/>
            <person name="Zhao S."/>
            <person name="Lieberman T.D."/>
            <person name="Swanson P.K."/>
            <person name="Smith M."/>
            <person name="Roesemann S."/>
            <person name="Alexander J.E."/>
            <person name="Rich S.A."/>
            <person name="Livny J."/>
            <person name="Vlamakis H."/>
            <person name="Clish C."/>
            <person name="Bullock K."/>
            <person name="Deik A."/>
            <person name="Scott J."/>
            <person name="Pierce K.A."/>
            <person name="Xavier R.J."/>
            <person name="Alm E.J."/>
        </authorList>
    </citation>
    <scope>NUCLEOTIDE SEQUENCE [LARGE SCALE GENOMIC DNA]</scope>
    <source>
        <strain evidence="2 3">BIOML-A14</strain>
    </source>
</reference>
<comment type="caution">
    <text evidence="2">The sequence shown here is derived from an EMBL/GenBank/DDBJ whole genome shotgun (WGS) entry which is preliminary data.</text>
</comment>
<dbReference type="Gene3D" id="3.30.450.20">
    <property type="entry name" value="PAS domain"/>
    <property type="match status" value="1"/>
</dbReference>
<dbReference type="AlphaFoldDB" id="A0A642C492"/>
<proteinExistence type="predicted"/>
<name>A0A642C492_BACOV</name>
<accession>A0A642C492</accession>
<dbReference type="PROSITE" id="PS50112">
    <property type="entry name" value="PAS"/>
    <property type="match status" value="1"/>
</dbReference>
<evidence type="ECO:0000313" key="3">
    <source>
        <dbReference type="Proteomes" id="UP000435985"/>
    </source>
</evidence>